<dbReference type="Proteomes" id="UP000411588">
    <property type="component" value="Unassembled WGS sequence"/>
</dbReference>
<dbReference type="RefSeq" id="WP_003417201.1">
    <property type="nucleotide sequence ID" value="NZ_AP025558.1"/>
</dbReference>
<protein>
    <recommendedName>
        <fullName evidence="1">Stage 0 sporulation protein A homolog</fullName>
    </recommendedName>
</protein>
<dbReference type="Gene3D" id="6.10.250.690">
    <property type="match status" value="1"/>
</dbReference>
<evidence type="ECO:0000313" key="18">
    <source>
        <dbReference type="EMBL" id="VFD34155.1"/>
    </source>
</evidence>
<evidence type="ECO:0000313" key="14">
    <source>
        <dbReference type="EMBL" id="CDT68760.1"/>
    </source>
</evidence>
<evidence type="ECO:0000313" key="17">
    <source>
        <dbReference type="EMBL" id="SJS60301.1"/>
    </source>
</evidence>
<evidence type="ECO:0000256" key="5">
    <source>
        <dbReference type="ARBA" id="ARBA00023125"/>
    </source>
</evidence>
<dbReference type="InterPro" id="IPR039420">
    <property type="entry name" value="WalR-like"/>
</dbReference>
<dbReference type="PANTHER" id="PTHR48111">
    <property type="entry name" value="REGULATOR OF RPOS"/>
    <property type="match status" value="1"/>
</dbReference>
<dbReference type="GO" id="GO:0005829">
    <property type="term" value="C:cytosol"/>
    <property type="evidence" value="ECO:0007669"/>
    <property type="project" value="TreeGrafter"/>
</dbReference>
<dbReference type="SMART" id="SM00862">
    <property type="entry name" value="Trans_reg_C"/>
    <property type="match status" value="1"/>
</dbReference>
<evidence type="ECO:0000256" key="4">
    <source>
        <dbReference type="ARBA" id="ARBA00023015"/>
    </source>
</evidence>
<dbReference type="FunFam" id="1.10.10.10:FF:000018">
    <property type="entry name" value="DNA-binding response regulator ResD"/>
    <property type="match status" value="1"/>
</dbReference>
<dbReference type="PANTHER" id="PTHR48111:SF2">
    <property type="entry name" value="RESPONSE REGULATOR SAER"/>
    <property type="match status" value="1"/>
</dbReference>
<evidence type="ECO:0000313" key="22">
    <source>
        <dbReference type="Proteomes" id="UP000346772"/>
    </source>
</evidence>
<dbReference type="EMBL" id="DAEQIJ010000013">
    <property type="protein sequence ID" value="HBH2620833.1"/>
    <property type="molecule type" value="Genomic_DNA"/>
</dbReference>
<dbReference type="Gene3D" id="1.10.10.10">
    <property type="entry name" value="Winged helix-like DNA-binding domain superfamily/Winged helix DNA-binding domain"/>
    <property type="match status" value="1"/>
</dbReference>
<reference evidence="22 23" key="3">
    <citation type="submission" date="2019-02" db="EMBL/GenBank/DDBJ databases">
        <authorList>
            <consortium name="Pathogen Informatics"/>
        </authorList>
    </citation>
    <scope>NUCLEOTIDE SEQUENCE [LARGE SCALE GENOMIC DNA]</scope>
    <source>
        <strain evidence="19 22">078GUE027</strain>
        <strain evidence="18">Clo34</strain>
        <strain evidence="23">clo34</strain>
        <strain evidence="17 21">VRECD0157</strain>
    </source>
</reference>
<dbReference type="KEGG" id="pdf:CD630DERM_32670"/>
<dbReference type="GO" id="GO:0032993">
    <property type="term" value="C:protein-DNA complex"/>
    <property type="evidence" value="ECO:0007669"/>
    <property type="project" value="TreeGrafter"/>
</dbReference>
<evidence type="ECO:0000256" key="6">
    <source>
        <dbReference type="ARBA" id="ARBA00023163"/>
    </source>
</evidence>
<dbReference type="EMBL" id="LK932372">
    <property type="protein sequence ID" value="CDS85152.1"/>
    <property type="molecule type" value="Genomic_DNA"/>
</dbReference>
<feature type="domain" description="OmpR/PhoB-type" evidence="11">
    <location>
        <begin position="126"/>
        <end position="225"/>
    </location>
</feature>
<dbReference type="PATRIC" id="fig|1496.1371.peg.359"/>
<dbReference type="GO" id="GO:0000156">
    <property type="term" value="F:phosphorelay response regulator activity"/>
    <property type="evidence" value="ECO:0007669"/>
    <property type="project" value="TreeGrafter"/>
</dbReference>
<evidence type="ECO:0000313" key="16">
    <source>
        <dbReference type="EMBL" id="HBH2620833.1"/>
    </source>
</evidence>
<accession>A0A031WEI3</accession>
<feature type="DNA-binding region" description="OmpR/PhoB-type" evidence="9">
    <location>
        <begin position="126"/>
        <end position="225"/>
    </location>
</feature>
<keyword evidence="3" id="KW-0902">Two-component regulatory system</keyword>
<evidence type="ECO:0000256" key="3">
    <source>
        <dbReference type="ARBA" id="ARBA00023012"/>
    </source>
</evidence>
<sequence length="225" mass="26151">MYNLLVVDDDVDILNINQIYFSNIGFNVYTSETAKDAMDIVESIVLDCIILDISLPDIDGYKMCNDIKEKVNIPIIFLSNYEHEEEKVRGFLAGGDDYITKPYSLKELELRIYARMRQYKNITSVPNVLKFSALVINVNSRKVTFDGESIDLTTMEFEILLFLAENKEQVFSKIEIYNQVWKMPDIGDQHTVQVHIAQMRKKINSLSREHQYIQTVWGKGYKFVP</sequence>
<evidence type="ECO:0000256" key="2">
    <source>
        <dbReference type="ARBA" id="ARBA00022553"/>
    </source>
</evidence>
<evidence type="ECO:0000313" key="20">
    <source>
        <dbReference type="EMBL" id="VFD54055.1"/>
    </source>
</evidence>
<evidence type="ECO:0000256" key="9">
    <source>
        <dbReference type="PROSITE-ProRule" id="PRU01091"/>
    </source>
</evidence>
<dbReference type="EMBL" id="LK932529">
    <property type="protein sequence ID" value="CDS89422.1"/>
    <property type="molecule type" value="Genomic_DNA"/>
</dbReference>
<evidence type="ECO:0000259" key="11">
    <source>
        <dbReference type="PROSITE" id="PS51755"/>
    </source>
</evidence>
<dbReference type="Proteomes" id="UP000346772">
    <property type="component" value="Unassembled WGS sequence"/>
</dbReference>
<dbReference type="InterPro" id="IPR001789">
    <property type="entry name" value="Sig_transdc_resp-reg_receiver"/>
</dbReference>
<dbReference type="GO" id="GO:0006355">
    <property type="term" value="P:regulation of DNA-templated transcription"/>
    <property type="evidence" value="ECO:0007669"/>
    <property type="project" value="InterPro"/>
</dbReference>
<keyword evidence="2 8" id="KW-0597">Phosphoprotein</keyword>
<dbReference type="GeneID" id="66355761"/>
<evidence type="ECO:0000313" key="19">
    <source>
        <dbReference type="EMBL" id="VFD54054.1"/>
    </source>
</evidence>
<evidence type="ECO:0000256" key="7">
    <source>
        <dbReference type="ARBA" id="ARBA00024867"/>
    </source>
</evidence>
<evidence type="ECO:0000313" key="12">
    <source>
        <dbReference type="EMBL" id="CDS85152.1"/>
    </source>
</evidence>
<dbReference type="InterPro" id="IPR001867">
    <property type="entry name" value="OmpR/PhoB-type_DNA-bd"/>
</dbReference>
<dbReference type="Gene3D" id="3.40.50.2300">
    <property type="match status" value="1"/>
</dbReference>
<dbReference type="Pfam" id="PF00072">
    <property type="entry name" value="Response_reg"/>
    <property type="match status" value="1"/>
</dbReference>
<dbReference type="InterPro" id="IPR011006">
    <property type="entry name" value="CheY-like_superfamily"/>
</dbReference>
<dbReference type="EMBL" id="CAADAN010000012">
    <property type="protein sequence ID" value="VFD34155.1"/>
    <property type="molecule type" value="Genomic_DNA"/>
</dbReference>
<reference evidence="15" key="2">
    <citation type="journal article" date="2018" name="Genome Biol.">
        <title>SKESA: strategic k-mer extension for scrupulous assemblies.</title>
        <authorList>
            <person name="Souvorov A."/>
            <person name="Agarwala R."/>
            <person name="Lipman D.J."/>
        </authorList>
    </citation>
    <scope>NUCLEOTIDE SEQUENCE</scope>
    <source>
        <strain evidence="16">Clostridioides</strain>
        <strain evidence="15">HN1000</strain>
    </source>
</reference>
<dbReference type="InterPro" id="IPR036388">
    <property type="entry name" value="WH-like_DNA-bd_sf"/>
</dbReference>
<feature type="modified residue" description="4-aspartylphosphate" evidence="8">
    <location>
        <position position="52"/>
    </location>
</feature>
<evidence type="ECO:0000313" key="13">
    <source>
        <dbReference type="EMBL" id="CDS89422.1"/>
    </source>
</evidence>
<evidence type="ECO:0000313" key="21">
    <source>
        <dbReference type="Proteomes" id="UP000189137"/>
    </source>
</evidence>
<dbReference type="Proteomes" id="UP000879542">
    <property type="component" value="Unassembled WGS sequence"/>
</dbReference>
<dbReference type="PROSITE" id="PS50110">
    <property type="entry name" value="RESPONSE_REGULATORY"/>
    <property type="match status" value="1"/>
</dbReference>
<feature type="domain" description="Response regulatory" evidence="10">
    <location>
        <begin position="3"/>
        <end position="116"/>
    </location>
</feature>
<evidence type="ECO:0000259" key="10">
    <source>
        <dbReference type="PROSITE" id="PS50110"/>
    </source>
</evidence>
<dbReference type="EMBL" id="CAADAT010000007">
    <property type="protein sequence ID" value="VFD54055.1"/>
    <property type="molecule type" value="Genomic_DNA"/>
</dbReference>
<keyword evidence="4" id="KW-0805">Transcription regulation</keyword>
<dbReference type="CDD" id="cd17574">
    <property type="entry name" value="REC_OmpR"/>
    <property type="match status" value="1"/>
</dbReference>
<name>A0A031WEI3_CLODI</name>
<dbReference type="EMBL" id="DAEPXK010000011">
    <property type="protein sequence ID" value="HBH1541980.1"/>
    <property type="molecule type" value="Genomic_DNA"/>
</dbReference>
<dbReference type="AlphaFoldDB" id="A0A031WEI3"/>
<dbReference type="SMART" id="SM00448">
    <property type="entry name" value="REC"/>
    <property type="match status" value="1"/>
</dbReference>
<evidence type="ECO:0000313" key="15">
    <source>
        <dbReference type="EMBL" id="HBH1541980.1"/>
    </source>
</evidence>
<keyword evidence="5 9" id="KW-0238">DNA-binding</keyword>
<dbReference type="EMBL" id="CAADAT010000007">
    <property type="protein sequence ID" value="VFD54054.1"/>
    <property type="molecule type" value="Genomic_DNA"/>
</dbReference>
<comment type="function">
    <text evidence="7">May play the central regulatory role in sporulation. It may be an element of the effector pathway responsible for the activation of sporulation genes in response to nutritional stress. Spo0A may act in concert with spo0H (a sigma factor) to control the expression of some genes that are critical to the sporulation process.</text>
</comment>
<dbReference type="GO" id="GO:0000976">
    <property type="term" value="F:transcription cis-regulatory region binding"/>
    <property type="evidence" value="ECO:0007669"/>
    <property type="project" value="TreeGrafter"/>
</dbReference>
<reference evidence="15" key="4">
    <citation type="submission" date="2021-06" db="EMBL/GenBank/DDBJ databases">
        <authorList>
            <consortium name="NCBI Pathogen Detection Project"/>
        </authorList>
    </citation>
    <scope>NUCLEOTIDE SEQUENCE</scope>
    <source>
        <strain evidence="16">Clostridioides</strain>
        <strain evidence="15">HN1000</strain>
    </source>
</reference>
<dbReference type="Proteomes" id="UP000189137">
    <property type="component" value="Unassembled WGS sequence"/>
</dbReference>
<organism evidence="12">
    <name type="scientific">Clostridioides difficile</name>
    <name type="common">Peptoclostridium difficile</name>
    <dbReference type="NCBI Taxonomy" id="1496"/>
    <lineage>
        <taxon>Bacteria</taxon>
        <taxon>Bacillati</taxon>
        <taxon>Bacillota</taxon>
        <taxon>Clostridia</taxon>
        <taxon>Peptostreptococcales</taxon>
        <taxon>Peptostreptococcaceae</taxon>
        <taxon>Clostridioides</taxon>
    </lineage>
</organism>
<keyword evidence="6" id="KW-0804">Transcription</keyword>
<dbReference type="EMBL" id="LK933338">
    <property type="protein sequence ID" value="CDT68760.1"/>
    <property type="molecule type" value="Genomic_DNA"/>
</dbReference>
<evidence type="ECO:0000313" key="23">
    <source>
        <dbReference type="Proteomes" id="UP000411588"/>
    </source>
</evidence>
<dbReference type="CDD" id="cd00383">
    <property type="entry name" value="trans_reg_C"/>
    <property type="match status" value="1"/>
</dbReference>
<dbReference type="EMBL" id="FUPS01000008">
    <property type="protein sequence ID" value="SJS60301.1"/>
    <property type="molecule type" value="Genomic_DNA"/>
</dbReference>
<evidence type="ECO:0000256" key="1">
    <source>
        <dbReference type="ARBA" id="ARBA00018672"/>
    </source>
</evidence>
<gene>
    <name evidence="18" type="primary">srrA_2</name>
    <name evidence="17" type="synonym">srrA_1</name>
    <name evidence="20" type="synonym">srrA_3</name>
    <name evidence="14" type="ORF">BN1095_640038</name>
    <name evidence="13" type="ORF">BN1096_740097</name>
    <name evidence="12" type="ORF">BN1097_360092</name>
    <name evidence="15" type="ORF">KRM00_001457</name>
    <name evidence="16" type="ORF">KRQ00_002614</name>
    <name evidence="18" type="ORF">SAMEA1402399_02949</name>
    <name evidence="19" type="ORF">SAMEA1710456_01535</name>
    <name evidence="20" type="ORF">SAMEA1710456_01536</name>
    <name evidence="17" type="ORF">SAMEA3375112_02481</name>
</gene>
<dbReference type="Pfam" id="PF00486">
    <property type="entry name" value="Trans_reg_C"/>
    <property type="match status" value="1"/>
</dbReference>
<dbReference type="Proteomes" id="UP000878956">
    <property type="component" value="Unassembled WGS sequence"/>
</dbReference>
<evidence type="ECO:0000256" key="8">
    <source>
        <dbReference type="PROSITE-ProRule" id="PRU00169"/>
    </source>
</evidence>
<dbReference type="SUPFAM" id="SSF52172">
    <property type="entry name" value="CheY-like"/>
    <property type="match status" value="1"/>
</dbReference>
<dbReference type="PROSITE" id="PS51755">
    <property type="entry name" value="OMPR_PHOB"/>
    <property type="match status" value="1"/>
</dbReference>
<proteinExistence type="predicted"/>
<reference evidence="12" key="1">
    <citation type="submission" date="2014-07" db="EMBL/GenBank/DDBJ databases">
        <authorList>
            <person name="Monot Marc"/>
        </authorList>
    </citation>
    <scope>NUCLEOTIDE SEQUENCE</scope>
    <source>
        <strain evidence="14">7032989</strain>
        <strain evidence="12">7032994</strain>
    </source>
</reference>